<evidence type="ECO:0000313" key="2">
    <source>
        <dbReference type="EMBL" id="MDO6545518.1"/>
    </source>
</evidence>
<sequence>MSRQKTLYFRIVASGYALLAFFQFLMANLAGNLYGDEFQTTDYVDELYYFATLLVIIAAYIIELGYKKLFILTISCGLIAFLYADALALFAALLLFTLIYAITKITWNKS</sequence>
<dbReference type="Proteomes" id="UP001170624">
    <property type="component" value="Unassembled WGS sequence"/>
</dbReference>
<feature type="transmembrane region" description="Helical" evidence="1">
    <location>
        <begin position="7"/>
        <end position="27"/>
    </location>
</feature>
<dbReference type="RefSeq" id="WP_303502273.1">
    <property type="nucleotide sequence ID" value="NZ_JAUOPU010000066.1"/>
</dbReference>
<evidence type="ECO:0000256" key="1">
    <source>
        <dbReference type="SAM" id="Phobius"/>
    </source>
</evidence>
<keyword evidence="1" id="KW-0812">Transmembrane</keyword>
<organism evidence="2 3">
    <name type="scientific">Photobacterium sanguinicancri</name>
    <dbReference type="NCBI Taxonomy" id="875932"/>
    <lineage>
        <taxon>Bacteria</taxon>
        <taxon>Pseudomonadati</taxon>
        <taxon>Pseudomonadota</taxon>
        <taxon>Gammaproteobacteria</taxon>
        <taxon>Vibrionales</taxon>
        <taxon>Vibrionaceae</taxon>
        <taxon>Photobacterium</taxon>
    </lineage>
</organism>
<proteinExistence type="predicted"/>
<feature type="transmembrane region" description="Helical" evidence="1">
    <location>
        <begin position="78"/>
        <end position="102"/>
    </location>
</feature>
<gene>
    <name evidence="2" type="ORF">Q4568_23590</name>
</gene>
<evidence type="ECO:0000313" key="3">
    <source>
        <dbReference type="Proteomes" id="UP001170624"/>
    </source>
</evidence>
<dbReference type="AlphaFoldDB" id="A0AAW7YE08"/>
<keyword evidence="1" id="KW-1133">Transmembrane helix</keyword>
<name>A0AAW7YE08_9GAMM</name>
<comment type="caution">
    <text evidence="2">The sequence shown here is derived from an EMBL/GenBank/DDBJ whole genome shotgun (WGS) entry which is preliminary data.</text>
</comment>
<reference evidence="2" key="1">
    <citation type="submission" date="2023-07" db="EMBL/GenBank/DDBJ databases">
        <title>Genome content predicts the carbon catabolic preferences of heterotrophic bacteria.</title>
        <authorList>
            <person name="Gralka M."/>
        </authorList>
    </citation>
    <scope>NUCLEOTIDE SEQUENCE</scope>
    <source>
        <strain evidence="2">G2M05</strain>
    </source>
</reference>
<accession>A0AAW7YE08</accession>
<protein>
    <submittedName>
        <fullName evidence="2">Uncharacterized protein</fullName>
    </submittedName>
</protein>
<keyword evidence="1" id="KW-0472">Membrane</keyword>
<feature type="transmembrane region" description="Helical" evidence="1">
    <location>
        <begin position="47"/>
        <end position="66"/>
    </location>
</feature>
<dbReference type="EMBL" id="JAUOPU010000066">
    <property type="protein sequence ID" value="MDO6545518.1"/>
    <property type="molecule type" value="Genomic_DNA"/>
</dbReference>